<dbReference type="InterPro" id="IPR053707">
    <property type="entry name" value="UPF0637_domain_sf"/>
</dbReference>
<comment type="caution">
    <text evidence="2">The sequence shown here is derived from an EMBL/GenBank/DDBJ whole genome shotgun (WGS) entry which is preliminary data.</text>
</comment>
<organism evidence="2 3">
    <name type="scientific">Gottfriedia endophytica</name>
    <dbReference type="NCBI Taxonomy" id="2820819"/>
    <lineage>
        <taxon>Bacteria</taxon>
        <taxon>Bacillati</taxon>
        <taxon>Bacillota</taxon>
        <taxon>Bacilli</taxon>
        <taxon>Bacillales</taxon>
        <taxon>Bacillaceae</taxon>
        <taxon>Gottfriedia</taxon>
    </lineage>
</organism>
<dbReference type="Proteomes" id="UP000682134">
    <property type="component" value="Unassembled WGS sequence"/>
</dbReference>
<dbReference type="RefSeq" id="WP_209403603.1">
    <property type="nucleotide sequence ID" value="NZ_JAGIYQ010000003.1"/>
</dbReference>
<evidence type="ECO:0000313" key="3">
    <source>
        <dbReference type="Proteomes" id="UP000682134"/>
    </source>
</evidence>
<dbReference type="EMBL" id="JAGIYQ010000003">
    <property type="protein sequence ID" value="MBP0724760.1"/>
    <property type="molecule type" value="Genomic_DNA"/>
</dbReference>
<keyword evidence="3" id="KW-1185">Reference proteome</keyword>
<dbReference type="HAMAP" id="MF_01851">
    <property type="entry name" value="UPF0637"/>
    <property type="match status" value="1"/>
</dbReference>
<accession>A0A940SI94</accession>
<reference evidence="2" key="1">
    <citation type="submission" date="2021-04" db="EMBL/GenBank/DDBJ databases">
        <title>Genome seq and assembly of Bacillus sp.</title>
        <authorList>
            <person name="Chhetri G."/>
        </authorList>
    </citation>
    <scope>NUCLEOTIDE SEQUENCE</scope>
    <source>
        <strain evidence="2">RG28</strain>
    </source>
</reference>
<dbReference type="Pfam" id="PF06335">
    <property type="entry name" value="DUF1054"/>
    <property type="match status" value="1"/>
</dbReference>
<comment type="similarity">
    <text evidence="1">Belongs to the UPF0637 family.</text>
</comment>
<protein>
    <recommendedName>
        <fullName evidence="1">UPF0637 protein J5Y03_06100</fullName>
    </recommendedName>
</protein>
<evidence type="ECO:0000256" key="1">
    <source>
        <dbReference type="HAMAP-Rule" id="MF_01851"/>
    </source>
</evidence>
<dbReference type="PIRSF" id="PIRSF021332">
    <property type="entry name" value="DUF1054"/>
    <property type="match status" value="1"/>
</dbReference>
<sequence>MNNSFFNDKHFEVFSKPSTLEDRMKFIQEEIQPKFKELSDSIIPFLNELSNDVFYTHIAKHARRTVNPPKDTWVAFATNKRGYKMLPHFQVGLWDTHLFIWFAIIYESPMKKKIAEHFRKNKTELYDSLPAHFDISYDHMKPTFIPKEQVSFEQFSLGIDRLHDIKKAEFLCGITIEKEKAICYSKEELLQIIKETYNAVFPFYQTSCDDEFISVV</sequence>
<dbReference type="Gene3D" id="3.30.930.20">
    <property type="entry name" value="Protein of unknown function DUF1054"/>
    <property type="match status" value="1"/>
</dbReference>
<name>A0A940SI94_9BACI</name>
<gene>
    <name evidence="2" type="ORF">J5Y03_06100</name>
</gene>
<dbReference type="SUPFAM" id="SSF142913">
    <property type="entry name" value="YktB/PF0168-like"/>
    <property type="match status" value="1"/>
</dbReference>
<evidence type="ECO:0000313" key="2">
    <source>
        <dbReference type="EMBL" id="MBP0724760.1"/>
    </source>
</evidence>
<dbReference type="AlphaFoldDB" id="A0A940SI94"/>
<dbReference type="InterPro" id="IPR009403">
    <property type="entry name" value="UPF0637"/>
</dbReference>
<proteinExistence type="inferred from homology"/>